<comment type="caution">
    <text evidence="1">The sequence shown here is derived from an EMBL/GenBank/DDBJ whole genome shotgun (WGS) entry which is preliminary data.</text>
</comment>
<gene>
    <name evidence="1" type="ORF">DPEC_G00059820</name>
</gene>
<reference evidence="1" key="1">
    <citation type="submission" date="2021-05" db="EMBL/GenBank/DDBJ databases">
        <authorList>
            <person name="Pan Q."/>
            <person name="Jouanno E."/>
            <person name="Zahm M."/>
            <person name="Klopp C."/>
            <person name="Cabau C."/>
            <person name="Louis A."/>
            <person name="Berthelot C."/>
            <person name="Parey E."/>
            <person name="Roest Crollius H."/>
            <person name="Montfort J."/>
            <person name="Robinson-Rechavi M."/>
            <person name="Bouchez O."/>
            <person name="Lampietro C."/>
            <person name="Lopez Roques C."/>
            <person name="Donnadieu C."/>
            <person name="Postlethwait J."/>
            <person name="Bobe J."/>
            <person name="Dillon D."/>
            <person name="Chandos A."/>
            <person name="von Hippel F."/>
            <person name="Guiguen Y."/>
        </authorList>
    </citation>
    <scope>NUCLEOTIDE SEQUENCE</scope>
    <source>
        <strain evidence="1">YG-Jan2019</strain>
    </source>
</reference>
<proteinExistence type="predicted"/>
<dbReference type="EMBL" id="CM055732">
    <property type="protein sequence ID" value="KAJ8011589.1"/>
    <property type="molecule type" value="Genomic_DNA"/>
</dbReference>
<evidence type="ECO:0000313" key="1">
    <source>
        <dbReference type="EMBL" id="KAJ8011589.1"/>
    </source>
</evidence>
<evidence type="ECO:0000313" key="2">
    <source>
        <dbReference type="Proteomes" id="UP001157502"/>
    </source>
</evidence>
<dbReference type="Proteomes" id="UP001157502">
    <property type="component" value="Chromosome 5"/>
</dbReference>
<keyword evidence="2" id="KW-1185">Reference proteome</keyword>
<organism evidence="1 2">
    <name type="scientific">Dallia pectoralis</name>
    <name type="common">Alaska blackfish</name>
    <dbReference type="NCBI Taxonomy" id="75939"/>
    <lineage>
        <taxon>Eukaryota</taxon>
        <taxon>Metazoa</taxon>
        <taxon>Chordata</taxon>
        <taxon>Craniata</taxon>
        <taxon>Vertebrata</taxon>
        <taxon>Euteleostomi</taxon>
        <taxon>Actinopterygii</taxon>
        <taxon>Neopterygii</taxon>
        <taxon>Teleostei</taxon>
        <taxon>Protacanthopterygii</taxon>
        <taxon>Esociformes</taxon>
        <taxon>Umbridae</taxon>
        <taxon>Dallia</taxon>
    </lineage>
</organism>
<accession>A0ACC2H6K1</accession>
<name>A0ACC2H6K1_DALPE</name>
<sequence length="696" mass="78299">MAAAGLNQEGELVKDLMRGYNKNVRPMEESGDITQVTIKMTLTNLISLQWCDYRLRWDQPPRADLYGNLTEKMRIPSKSICVDGKFEIAMYCNALVSSNGCVYWLPPAIYRSACSITVNYFPFDWQNCSMVFRSQSYNANEIELVLTEEDNQTVEWVAIDPEDFTENGEWIIKHRPAKQLINHRYTKDELEYQEVVFFLIIQRKPLFYVINIIVPCVLISSLGLLVYFLPAKAGGQKCTVSIMILLAQTIFLILIAKKVPETSQAVPLIGKYVMFVMSITIVIVMNCVVVLNVSLRSPNTHMLSNKTRKILLNLVPRVLRMQMRLWTPPEDCDVSNGTCNGHGHSTDGGGNVFLVPCRRPSSLGLITKAEEYVMKTARTELMFSKLRDREGLMKSALEKIYSGLDSGTALDLSVSLAQASPEVRQCVASCKHIAQTARQQNNFESENEEWFLVGRVIDRMCFIAMVLSFFLGTVGIFLTESWLLDLQPVGHWTETDRATSAVTSQPLPYGHLVREKHIDRLFKAFYRKQSSFTDPQSLPSSIPNQMFDQSLGETGHTDPRGAEGRETTGLPWAGGLSGVNGLALLDTVSQLRITARPELQGPQCVSHRTYSIASGDSSEELLVAVEESSCMCMQFCGPARACSIQGFDRQARQLFVFERPIRVDACCLGCCLMEIRVYTPQRQLIGSIRQRYPNVI</sequence>
<protein>
    <submittedName>
        <fullName evidence="1">Uncharacterized protein</fullName>
    </submittedName>
</protein>